<dbReference type="PANTHER" id="PTHR46734:SF1">
    <property type="entry name" value="TELOMERIC REPEAT-BINDING FACTOR 1"/>
    <property type="match status" value="1"/>
</dbReference>
<dbReference type="GeneID" id="94349853"/>
<feature type="compositionally biased region" description="Basic and acidic residues" evidence="2">
    <location>
        <begin position="162"/>
        <end position="173"/>
    </location>
</feature>
<feature type="domain" description="HTH myb-type" evidence="4">
    <location>
        <begin position="94"/>
        <end position="154"/>
    </location>
</feature>
<evidence type="ECO:0000256" key="2">
    <source>
        <dbReference type="SAM" id="MobiDB-lite"/>
    </source>
</evidence>
<protein>
    <submittedName>
        <fullName evidence="5">Uncharacterized protein</fullName>
    </submittedName>
</protein>
<dbReference type="RefSeq" id="XP_067821679.1">
    <property type="nucleotide sequence ID" value="XM_067964182.1"/>
</dbReference>
<dbReference type="Gene3D" id="1.10.246.220">
    <property type="match status" value="1"/>
</dbReference>
<evidence type="ECO:0000259" key="4">
    <source>
        <dbReference type="PROSITE" id="PS51294"/>
    </source>
</evidence>
<dbReference type="KEGG" id="blac:94349853"/>
<comment type="caution">
    <text evidence="5">The sequence shown here is derived from an EMBL/GenBank/DDBJ whole genome shotgun (WGS) entry which is preliminary data.</text>
</comment>
<name>A0A976II26_BRELC</name>
<dbReference type="OrthoDB" id="608866at2759"/>
<sequence length="309" mass="34872">MATPSPRRSSINSVPSSGRRQKEKSLHDIVATMEQNTIKSPPAGDNGVLTSSRQLDFGSVNERDVNDAEDEDQVKIEPVESDEIEVDATRHSKRRRRGKVCWSAEEEEFLRQGVKKHGVGKWQNILIEGKNIFLNRRTNVDLKDKWKNLTKNTKRKLHKTRNFHDNVDERTNETVKAASSKRPSVSPVRLAATTNRNHDEDGQDNTDTLSLEDESSPIPEAATLRCATDKSFPDLIEIKVQLDACNTIASLVKYLRSSILSDASENVDIQVIGIKSRVCFQDDELLSRCITVNGGDFYFVYDNNPEEFV</sequence>
<dbReference type="InterPro" id="IPR052450">
    <property type="entry name" value="TRBD-Containing_Protein"/>
</dbReference>
<feature type="compositionally biased region" description="Polar residues" evidence="2">
    <location>
        <begin position="1"/>
        <end position="18"/>
    </location>
</feature>
<dbReference type="PANTHER" id="PTHR46734">
    <property type="entry name" value="TELOMERIC REPEAT-BINDING FACTOR 1 TERF1"/>
    <property type="match status" value="1"/>
</dbReference>
<dbReference type="SUPFAM" id="SSF46689">
    <property type="entry name" value="Homeodomain-like"/>
    <property type="match status" value="1"/>
</dbReference>
<accession>A0A976II26</accession>
<gene>
    <name evidence="5" type="ORF">CCR75_006110</name>
</gene>
<dbReference type="Pfam" id="PF00249">
    <property type="entry name" value="Myb_DNA-binding"/>
    <property type="match status" value="1"/>
</dbReference>
<evidence type="ECO:0000256" key="1">
    <source>
        <dbReference type="ARBA" id="ARBA00023242"/>
    </source>
</evidence>
<reference evidence="5 6" key="1">
    <citation type="journal article" date="2021" name="Genome Biol.">
        <title>AFLAP: assembly-free linkage analysis pipeline using k-mers from genome sequencing data.</title>
        <authorList>
            <person name="Fletcher K."/>
            <person name="Zhang L."/>
            <person name="Gil J."/>
            <person name="Han R."/>
            <person name="Cavanaugh K."/>
            <person name="Michelmore R."/>
        </authorList>
    </citation>
    <scope>NUCLEOTIDE SEQUENCE [LARGE SCALE GENOMIC DNA]</scope>
    <source>
        <strain evidence="5 6">SF5</strain>
    </source>
</reference>
<dbReference type="CDD" id="cd11660">
    <property type="entry name" value="SANT_TRF"/>
    <property type="match status" value="1"/>
</dbReference>
<dbReference type="AlphaFoldDB" id="A0A976II26"/>
<organism evidence="5 6">
    <name type="scientific">Bremia lactucae</name>
    <name type="common">Lettuce downy mildew</name>
    <dbReference type="NCBI Taxonomy" id="4779"/>
    <lineage>
        <taxon>Eukaryota</taxon>
        <taxon>Sar</taxon>
        <taxon>Stramenopiles</taxon>
        <taxon>Oomycota</taxon>
        <taxon>Peronosporomycetes</taxon>
        <taxon>Peronosporales</taxon>
        <taxon>Peronosporaceae</taxon>
        <taxon>Bremia</taxon>
    </lineage>
</organism>
<feature type="domain" description="Myb-like" evidence="3">
    <location>
        <begin position="94"/>
        <end position="150"/>
    </location>
</feature>
<keyword evidence="1" id="KW-0539">Nucleus</keyword>
<dbReference type="PROSITE" id="PS50090">
    <property type="entry name" value="MYB_LIKE"/>
    <property type="match status" value="1"/>
</dbReference>
<feature type="region of interest" description="Disordered" evidence="2">
    <location>
        <begin position="161"/>
        <end position="214"/>
    </location>
</feature>
<dbReference type="InterPro" id="IPR017930">
    <property type="entry name" value="Myb_dom"/>
</dbReference>
<evidence type="ECO:0000259" key="3">
    <source>
        <dbReference type="PROSITE" id="PS50090"/>
    </source>
</evidence>
<feature type="region of interest" description="Disordered" evidence="2">
    <location>
        <begin position="1"/>
        <end position="73"/>
    </location>
</feature>
<dbReference type="InterPro" id="IPR009057">
    <property type="entry name" value="Homeodomain-like_sf"/>
</dbReference>
<dbReference type="InterPro" id="IPR001005">
    <property type="entry name" value="SANT/Myb"/>
</dbReference>
<dbReference type="PROSITE" id="PS51294">
    <property type="entry name" value="HTH_MYB"/>
    <property type="match status" value="1"/>
</dbReference>
<evidence type="ECO:0000313" key="5">
    <source>
        <dbReference type="EMBL" id="TDH72180.1"/>
    </source>
</evidence>
<evidence type="ECO:0000313" key="6">
    <source>
        <dbReference type="Proteomes" id="UP000294530"/>
    </source>
</evidence>
<dbReference type="SMART" id="SM00717">
    <property type="entry name" value="SANT"/>
    <property type="match status" value="1"/>
</dbReference>
<keyword evidence="6" id="KW-1185">Reference proteome</keyword>
<proteinExistence type="predicted"/>
<dbReference type="EMBL" id="SHOA02000003">
    <property type="protein sequence ID" value="TDH72180.1"/>
    <property type="molecule type" value="Genomic_DNA"/>
</dbReference>
<dbReference type="Proteomes" id="UP000294530">
    <property type="component" value="Unassembled WGS sequence"/>
</dbReference>